<keyword evidence="2" id="KW-1185">Reference proteome</keyword>
<dbReference type="AlphaFoldDB" id="A0A367KWS3"/>
<sequence>MLITIDHTSTFTKNTHILDIPSTIVWSQTLETITLKIDIHHVEFRISERCLQLCNKNKTITLPLYGHVHVQQEHNALRINNMIITLKKERSVMWPHLLVQQTDKEIERYLLEANFLVHIDYQASTDMYDILDFDTVINGHGEKTGLE</sequence>
<evidence type="ECO:0000313" key="1">
    <source>
        <dbReference type="EMBL" id="RCI06641.1"/>
    </source>
</evidence>
<proteinExistence type="predicted"/>
<comment type="caution">
    <text evidence="1">The sequence shown here is derived from an EMBL/GenBank/DDBJ whole genome shotgun (WGS) entry which is preliminary data.</text>
</comment>
<dbReference type="Gene3D" id="2.60.40.790">
    <property type="match status" value="1"/>
</dbReference>
<dbReference type="Proteomes" id="UP000253551">
    <property type="component" value="Unassembled WGS sequence"/>
</dbReference>
<name>A0A367KWS3_RHIST</name>
<dbReference type="SUPFAM" id="SSF49764">
    <property type="entry name" value="HSP20-like chaperones"/>
    <property type="match status" value="1"/>
</dbReference>
<gene>
    <name evidence="1" type="ORF">CU098_013879</name>
</gene>
<evidence type="ECO:0008006" key="3">
    <source>
        <dbReference type="Google" id="ProtNLM"/>
    </source>
</evidence>
<dbReference type="InterPro" id="IPR008978">
    <property type="entry name" value="HSP20-like_chaperone"/>
</dbReference>
<organism evidence="1 2">
    <name type="scientific">Rhizopus stolonifer</name>
    <name type="common">Rhizopus nigricans</name>
    <dbReference type="NCBI Taxonomy" id="4846"/>
    <lineage>
        <taxon>Eukaryota</taxon>
        <taxon>Fungi</taxon>
        <taxon>Fungi incertae sedis</taxon>
        <taxon>Mucoromycota</taxon>
        <taxon>Mucoromycotina</taxon>
        <taxon>Mucoromycetes</taxon>
        <taxon>Mucorales</taxon>
        <taxon>Mucorineae</taxon>
        <taxon>Rhizopodaceae</taxon>
        <taxon>Rhizopus</taxon>
    </lineage>
</organism>
<protein>
    <recommendedName>
        <fullName evidence="3">CS domain-containing protein</fullName>
    </recommendedName>
</protein>
<dbReference type="EMBL" id="PJQM01000114">
    <property type="protein sequence ID" value="RCI06641.1"/>
    <property type="molecule type" value="Genomic_DNA"/>
</dbReference>
<accession>A0A367KWS3</accession>
<evidence type="ECO:0000313" key="2">
    <source>
        <dbReference type="Proteomes" id="UP000253551"/>
    </source>
</evidence>
<dbReference type="OrthoDB" id="2233034at2759"/>
<reference evidence="1 2" key="1">
    <citation type="journal article" date="2018" name="G3 (Bethesda)">
        <title>Phylogenetic and Phylogenomic Definition of Rhizopus Species.</title>
        <authorList>
            <person name="Gryganskyi A.P."/>
            <person name="Golan J."/>
            <person name="Dolatabadi S."/>
            <person name="Mondo S."/>
            <person name="Robb S."/>
            <person name="Idnurm A."/>
            <person name="Muszewska A."/>
            <person name="Steczkiewicz K."/>
            <person name="Masonjones S."/>
            <person name="Liao H.L."/>
            <person name="Gajdeczka M.T."/>
            <person name="Anike F."/>
            <person name="Vuek A."/>
            <person name="Anishchenko I.M."/>
            <person name="Voigt K."/>
            <person name="de Hoog G.S."/>
            <person name="Smith M.E."/>
            <person name="Heitman J."/>
            <person name="Vilgalys R."/>
            <person name="Stajich J.E."/>
        </authorList>
    </citation>
    <scope>NUCLEOTIDE SEQUENCE [LARGE SCALE GENOMIC DNA]</scope>
    <source>
        <strain evidence="1 2">LSU 92-RS-03</strain>
    </source>
</reference>